<gene>
    <name evidence="1" type="primary">phnH</name>
    <name evidence="1" type="ORF">ACFO0R_09070</name>
</gene>
<accession>A0ABV8ZSG1</accession>
<protein>
    <submittedName>
        <fullName evidence="1">Phosphonate C-P lyase system protein PhnH</fullName>
    </submittedName>
</protein>
<dbReference type="EMBL" id="JBHSEK010000004">
    <property type="protein sequence ID" value="MFC4489771.1"/>
    <property type="molecule type" value="Genomic_DNA"/>
</dbReference>
<dbReference type="InterPro" id="IPR038058">
    <property type="entry name" value="PhnH-like_sp"/>
</dbReference>
<sequence>MNEMRAAFADPVHDSQRCFRATLAALAEPLQPQTLPALPAELPGLMPATAALLYTLLDQDVSVWLPPLPADTLASLRFHTGLRLATAPEQADFVVLPLGAPLPPLAALKAGEPEYPDRSATVLLETAGFNAEQVEACGPGFAAPRRFGMNGAPDDFWRQWRDNHARFPLGVDILLISGERVAGLPRSTRVKEG</sequence>
<evidence type="ECO:0000313" key="2">
    <source>
        <dbReference type="Proteomes" id="UP001595999"/>
    </source>
</evidence>
<keyword evidence="1" id="KW-0456">Lyase</keyword>
<dbReference type="RefSeq" id="WP_048411845.1">
    <property type="nucleotide sequence ID" value="NZ_JAJOHW010000177.1"/>
</dbReference>
<dbReference type="Pfam" id="PF05845">
    <property type="entry name" value="PhnH"/>
    <property type="match status" value="1"/>
</dbReference>
<dbReference type="GO" id="GO:0016829">
    <property type="term" value="F:lyase activity"/>
    <property type="evidence" value="ECO:0007669"/>
    <property type="project" value="UniProtKB-KW"/>
</dbReference>
<dbReference type="SUPFAM" id="SSF159709">
    <property type="entry name" value="PhnH-like"/>
    <property type="match status" value="1"/>
</dbReference>
<keyword evidence="2" id="KW-1185">Reference proteome</keyword>
<dbReference type="PIRSF" id="PIRSF020680">
    <property type="entry name" value="PhnH"/>
    <property type="match status" value="1"/>
</dbReference>
<proteinExistence type="predicted"/>
<name>A0ABV8ZSG1_9NEIS</name>
<dbReference type="NCBIfam" id="TIGR03292">
    <property type="entry name" value="PhnH_redo"/>
    <property type="match status" value="1"/>
</dbReference>
<reference evidence="2" key="1">
    <citation type="journal article" date="2019" name="Int. J. Syst. Evol. Microbiol.">
        <title>The Global Catalogue of Microorganisms (GCM) 10K type strain sequencing project: providing services to taxonomists for standard genome sequencing and annotation.</title>
        <authorList>
            <consortium name="The Broad Institute Genomics Platform"/>
            <consortium name="The Broad Institute Genome Sequencing Center for Infectious Disease"/>
            <person name="Wu L."/>
            <person name="Ma J."/>
        </authorList>
    </citation>
    <scope>NUCLEOTIDE SEQUENCE [LARGE SCALE GENOMIC DNA]</scope>
    <source>
        <strain evidence="2">CGMCC 4.7608</strain>
    </source>
</reference>
<evidence type="ECO:0000313" key="1">
    <source>
        <dbReference type="EMBL" id="MFC4489771.1"/>
    </source>
</evidence>
<dbReference type="Gene3D" id="3.40.50.11310">
    <property type="entry name" value="Bacterial phosphonate metabolism protein PhnH"/>
    <property type="match status" value="1"/>
</dbReference>
<dbReference type="InterPro" id="IPR008772">
    <property type="entry name" value="Phosphonate_metab_PhnH"/>
</dbReference>
<comment type="caution">
    <text evidence="1">The sequence shown here is derived from an EMBL/GenBank/DDBJ whole genome shotgun (WGS) entry which is preliminary data.</text>
</comment>
<dbReference type="Proteomes" id="UP001595999">
    <property type="component" value="Unassembled WGS sequence"/>
</dbReference>
<organism evidence="1 2">
    <name type="scientific">Chromobacterium aquaticum</name>
    <dbReference type="NCBI Taxonomy" id="467180"/>
    <lineage>
        <taxon>Bacteria</taxon>
        <taxon>Pseudomonadati</taxon>
        <taxon>Pseudomonadota</taxon>
        <taxon>Betaproteobacteria</taxon>
        <taxon>Neisseriales</taxon>
        <taxon>Chromobacteriaceae</taxon>
        <taxon>Chromobacterium</taxon>
    </lineage>
</organism>